<reference evidence="12" key="2">
    <citation type="submission" date="2010-05" db="EMBL/GenBank/DDBJ databases">
        <authorList>
            <person name="Almeida L.G."/>
            <person name="Nicolas M.F."/>
            <person name="Souza R.C."/>
            <person name="Vasconcelos A.T.R."/>
        </authorList>
    </citation>
    <scope>NUCLEOTIDE SEQUENCE</scope>
</reference>
<reference evidence="13" key="4">
    <citation type="submission" date="2015-06" db="UniProtKB">
        <authorList>
            <consortium name="EnsemblMetazoa"/>
        </authorList>
    </citation>
    <scope>IDENTIFICATION</scope>
</reference>
<evidence type="ECO:0000259" key="9">
    <source>
        <dbReference type="Pfam" id="PF14783"/>
    </source>
</evidence>
<dbReference type="EnsemblMetazoa" id="ADAC006083-RA">
    <property type="protein sequence ID" value="ADAC006083-PA"/>
    <property type="gene ID" value="ADAC006083"/>
</dbReference>
<dbReference type="Pfam" id="PF14781">
    <property type="entry name" value="BBS2_N"/>
    <property type="match status" value="1"/>
</dbReference>
<dbReference type="AlphaFoldDB" id="W5JDQ4"/>
<reference evidence="12" key="3">
    <citation type="journal article" date="2013" name="Nucleic Acids Res.">
        <title>The genome of Anopheles darlingi, the main neotropical malaria vector.</title>
        <authorList>
            <person name="Marinotti O."/>
            <person name="Cerqueira G.C."/>
            <person name="de Almeida L.G."/>
            <person name="Ferro M.I."/>
            <person name="Loreto E.L."/>
            <person name="Zaha A."/>
            <person name="Teixeira S.M."/>
            <person name="Wespiser A.R."/>
            <person name="Almeida E Silva A."/>
            <person name="Schlindwein A.D."/>
            <person name="Pacheco A.C."/>
            <person name="Silva A.L."/>
            <person name="Graveley B.R."/>
            <person name="Walenz B.P."/>
            <person name="Lima Bde A."/>
            <person name="Ribeiro C.A."/>
            <person name="Nunes-Silva C.G."/>
            <person name="de Carvalho C.R."/>
            <person name="Soares C.M."/>
            <person name="de Menezes C.B."/>
            <person name="Matiolli C."/>
            <person name="Caffrey D."/>
            <person name="Araujo D.A."/>
            <person name="de Oliveira D.M."/>
            <person name="Golenbock D."/>
            <person name="Grisard E.C."/>
            <person name="Fantinatti-Garboggini F."/>
            <person name="de Carvalho F.M."/>
            <person name="Barcellos F.G."/>
            <person name="Prosdocimi F."/>
            <person name="May G."/>
            <person name="Azevedo Junior G.M."/>
            <person name="Guimaraes G.M."/>
            <person name="Goldman G.H."/>
            <person name="Padilha I.Q."/>
            <person name="Batista Jda S."/>
            <person name="Ferro J.A."/>
            <person name="Ribeiro J.M."/>
            <person name="Fietto J.L."/>
            <person name="Dabbas K.M."/>
            <person name="Cerdeira L."/>
            <person name="Agnez-Lima L.F."/>
            <person name="Brocchi M."/>
            <person name="de Carvalho M.O."/>
            <person name="Teixeira Mde M."/>
            <person name="Diniz Maia Mde M."/>
            <person name="Goldman M.H."/>
            <person name="Cruz Schneider M.P."/>
            <person name="Felipe M.S."/>
            <person name="Hungria M."/>
            <person name="Nicolas M.F."/>
            <person name="Pereira M."/>
            <person name="Montes M.A."/>
            <person name="Cantao M.E."/>
            <person name="Vincentz M."/>
            <person name="Rafael M.S."/>
            <person name="Silverman N."/>
            <person name="Stoco P.H."/>
            <person name="Souza R.C."/>
            <person name="Vicentini R."/>
            <person name="Gazzinelli R.T."/>
            <person name="Neves Rde O."/>
            <person name="Silva R."/>
            <person name="Astolfi-Filho S."/>
            <person name="Maciel T.E."/>
            <person name="Urmenyi T.P."/>
            <person name="Tadei W.P."/>
            <person name="Camargo E.P."/>
            <person name="de Vasconcelos A.T."/>
        </authorList>
    </citation>
    <scope>NUCLEOTIDE SEQUENCE</scope>
</reference>
<dbReference type="InterPro" id="IPR055380">
    <property type="entry name" value="BBS2_hp_dom"/>
</dbReference>
<proteinExistence type="predicted"/>
<dbReference type="Proteomes" id="UP000000673">
    <property type="component" value="Unassembled WGS sequence"/>
</dbReference>
<evidence type="ECO:0000256" key="3">
    <source>
        <dbReference type="ARBA" id="ARBA00022490"/>
    </source>
</evidence>
<feature type="domain" description="BBS2 platform" evidence="10">
    <location>
        <begin position="536"/>
        <end position="622"/>
    </location>
</feature>
<feature type="domain" description="BBS2 hairpin" evidence="11">
    <location>
        <begin position="634"/>
        <end position="730"/>
    </location>
</feature>
<dbReference type="InterPro" id="IPR016616">
    <property type="entry name" value="Bardet-Biedl_syndrome_2_prot"/>
</dbReference>
<dbReference type="STRING" id="43151.W5JDQ4"/>
<evidence type="ECO:0000259" key="7">
    <source>
        <dbReference type="Pfam" id="PF14781"/>
    </source>
</evidence>
<dbReference type="GO" id="GO:0034464">
    <property type="term" value="C:BBSome"/>
    <property type="evidence" value="ECO:0007669"/>
    <property type="project" value="InterPro"/>
</dbReference>
<organism evidence="12">
    <name type="scientific">Anopheles darlingi</name>
    <name type="common">Mosquito</name>
    <dbReference type="NCBI Taxonomy" id="43151"/>
    <lineage>
        <taxon>Eukaryota</taxon>
        <taxon>Metazoa</taxon>
        <taxon>Ecdysozoa</taxon>
        <taxon>Arthropoda</taxon>
        <taxon>Hexapoda</taxon>
        <taxon>Insecta</taxon>
        <taxon>Pterygota</taxon>
        <taxon>Neoptera</taxon>
        <taxon>Endopterygota</taxon>
        <taxon>Diptera</taxon>
        <taxon>Nematocera</taxon>
        <taxon>Culicoidea</taxon>
        <taxon>Culicidae</taxon>
        <taxon>Anophelinae</taxon>
        <taxon>Anopheles</taxon>
    </lineage>
</organism>
<dbReference type="PIRSF" id="PIRSF013684">
    <property type="entry name" value="BBS2"/>
    <property type="match status" value="1"/>
</dbReference>
<evidence type="ECO:0000256" key="6">
    <source>
        <dbReference type="ARBA" id="ARBA00023273"/>
    </source>
</evidence>
<dbReference type="PANTHER" id="PTHR32465:SF0">
    <property type="entry name" value="BARDET-BIEDL SYNDROME 2 PROTEIN"/>
    <property type="match status" value="1"/>
</dbReference>
<dbReference type="PANTHER" id="PTHR32465">
    <property type="entry name" value="BARDET-BIEDL SYNDROME 2 PROTEIN"/>
    <property type="match status" value="1"/>
</dbReference>
<dbReference type="Pfam" id="PF14783">
    <property type="entry name" value="BBS2_Mid"/>
    <property type="match status" value="1"/>
</dbReference>
<keyword evidence="5" id="KW-0206">Cytoskeleton</keyword>
<dbReference type="Pfam" id="PF14782">
    <property type="entry name" value="BBS2_GAE"/>
    <property type="match status" value="1"/>
</dbReference>
<protein>
    <recommendedName>
        <fullName evidence="15">Bardet-Biedl syndrome 2 protein homolog</fullName>
    </recommendedName>
</protein>
<keyword evidence="6" id="KW-0966">Cell projection</keyword>
<reference evidence="12 14" key="1">
    <citation type="journal article" date="2010" name="BMC Genomics">
        <title>Combination of measures distinguishes pre-miRNAs from other stem-loops in the genome of the newly sequenced Anopheles darlingi.</title>
        <authorList>
            <person name="Mendes N.D."/>
            <person name="Freitas A.T."/>
            <person name="Vasconcelos A.T."/>
            <person name="Sagot M.F."/>
        </authorList>
    </citation>
    <scope>NUCLEOTIDE SEQUENCE</scope>
</reference>
<dbReference type="InterPro" id="IPR055379">
    <property type="entry name" value="BBS2_pf_dom"/>
</dbReference>
<gene>
    <name evidence="12" type="ORF">AND_006083</name>
</gene>
<feature type="domain" description="Ciliary BBSome complex subunit 2 N-terminal" evidence="7">
    <location>
        <begin position="23"/>
        <end position="103"/>
    </location>
</feature>
<keyword evidence="3" id="KW-0963">Cytoplasm</keyword>
<evidence type="ECO:0000259" key="10">
    <source>
        <dbReference type="Pfam" id="PF23350"/>
    </source>
</evidence>
<dbReference type="GO" id="GO:0036064">
    <property type="term" value="C:ciliary basal body"/>
    <property type="evidence" value="ECO:0007669"/>
    <property type="project" value="TreeGrafter"/>
</dbReference>
<keyword evidence="4" id="KW-0969">Cilium</keyword>
<dbReference type="VEuPathDB" id="VectorBase:ADAC006083"/>
<evidence type="ECO:0000313" key="13">
    <source>
        <dbReference type="EnsemblMetazoa" id="ADAC006083-PA"/>
    </source>
</evidence>
<evidence type="ECO:0000256" key="1">
    <source>
        <dbReference type="ARBA" id="ARBA00004138"/>
    </source>
</evidence>
<evidence type="ECO:0000256" key="5">
    <source>
        <dbReference type="ARBA" id="ARBA00023212"/>
    </source>
</evidence>
<dbReference type="GO" id="GO:0031514">
    <property type="term" value="C:motile cilium"/>
    <property type="evidence" value="ECO:0007669"/>
    <property type="project" value="TreeGrafter"/>
</dbReference>
<evidence type="ECO:0000256" key="2">
    <source>
        <dbReference type="ARBA" id="ARBA00004245"/>
    </source>
</evidence>
<evidence type="ECO:0000313" key="14">
    <source>
        <dbReference type="Proteomes" id="UP000000673"/>
    </source>
</evidence>
<comment type="subcellular location">
    <subcellularLocation>
        <location evidence="1">Cell projection</location>
        <location evidence="1">Cilium</location>
    </subcellularLocation>
    <subcellularLocation>
        <location evidence="2">Cytoplasm</location>
        <location evidence="2">Cytoskeleton</location>
    </subcellularLocation>
</comment>
<dbReference type="VEuPathDB" id="VectorBase:ADAR2_006873"/>
<evidence type="ECO:0008006" key="15">
    <source>
        <dbReference type="Google" id="ProtNLM"/>
    </source>
</evidence>
<keyword evidence="14" id="KW-1185">Reference proteome</keyword>
<dbReference type="InterPro" id="IPR029430">
    <property type="entry name" value="BBS2_N"/>
</dbReference>
<dbReference type="GO" id="GO:0043005">
    <property type="term" value="C:neuron projection"/>
    <property type="evidence" value="ECO:0007669"/>
    <property type="project" value="TreeGrafter"/>
</dbReference>
<dbReference type="GO" id="GO:1905515">
    <property type="term" value="P:non-motile cilium assembly"/>
    <property type="evidence" value="ECO:0007669"/>
    <property type="project" value="InterPro"/>
</dbReference>
<dbReference type="GO" id="GO:0016020">
    <property type="term" value="C:membrane"/>
    <property type="evidence" value="ECO:0007669"/>
    <property type="project" value="TreeGrafter"/>
</dbReference>
<dbReference type="OMA" id="MSDGANC"/>
<evidence type="ECO:0000256" key="4">
    <source>
        <dbReference type="ARBA" id="ARBA00023069"/>
    </source>
</evidence>
<dbReference type="Pfam" id="PF23350">
    <property type="entry name" value="BBS2_pf"/>
    <property type="match status" value="1"/>
</dbReference>
<sequence length="765" mass="86220">MDISTKPVFSFSLNYKIFEKLVTCGKYDGIHSCLTMVTTADKILIHTPHKRYGLQNSKLSISEIKNDIALLNMNFPIRAIVAGRLKKDDERDVLVIGSPSHVLGEYQPAPVFDEAKSFTPIGITFTAYHVDENCNMFQRDFHEGVRSAVIGSYGSQPGNSLIVGGNAVVRGYDSDGNELFWLITAGSVISLLLIDIDKDEQNELIIGTDDGCIRIYKRETLLHEFAEGNEIQNLATLRPGQFMYSVKNGTIGVFEENVRLWRIKSKTRATAMATYDILGCESKQMIIGWKSGKMDVRDPRTGDVWFKMKMNEFVCGMACNDYRGIGMLDLVIVTADGEIRGYTTPTVNMLTLHNVADEEMNSLLTQKQKLLLELKHYENNIKYNKEILSGTNESNLVQSVPDNVGIIPSNTRLQIGISTSYGNNDMNIDITVSTNNSTTIRAVLIFADQLFKEETLIAHLTKDVSRILIPLKTLKDNAQDIHIKAFVGYPSSVQFHVFELTRQLPKFAMYTIPHSLTGSPKSVSYINRLPAKDGSPGECYVEFRITERLKRICIWVNQNFLLPSDIEYVTSDADATELHLNLISLRTAKSVCLHFSYDGKTRFYTEDIGLAADLVQSLVQFLNIDTLNSSACFPTVYEEVKELFHKLQGLQETEKQINSEIVENINQIKSHLIRAEDARFYNGEDVIRHHNEMMATNEDLVKSYKIRLANTNEIQLTLKRIHGILYSASRLRAGTYASSMIGRFKEALKTNNIDAILKIIELGEM</sequence>
<name>W5JDQ4_ANODA</name>
<feature type="domain" description="Ciliary BBSome complex subunit 2 middle region" evidence="9">
    <location>
        <begin position="190"/>
        <end position="297"/>
    </location>
</feature>
<accession>W5JDQ4</accession>
<evidence type="ECO:0000259" key="8">
    <source>
        <dbReference type="Pfam" id="PF14782"/>
    </source>
</evidence>
<dbReference type="Pfam" id="PF23353">
    <property type="entry name" value="BBS2_hp"/>
    <property type="match status" value="1"/>
</dbReference>
<dbReference type="InterPro" id="IPR029333">
    <property type="entry name" value="BBS2_GAE_dom"/>
</dbReference>
<dbReference type="SUPFAM" id="SSF117289">
    <property type="entry name" value="Nucleoporin domain"/>
    <property type="match status" value="1"/>
</dbReference>
<evidence type="ECO:0000313" key="12">
    <source>
        <dbReference type="EMBL" id="ETN62226.1"/>
    </source>
</evidence>
<feature type="domain" description="BBS2 GAE" evidence="8">
    <location>
        <begin position="425"/>
        <end position="507"/>
    </location>
</feature>
<evidence type="ECO:0000259" key="11">
    <source>
        <dbReference type="Pfam" id="PF23353"/>
    </source>
</evidence>
<dbReference type="eggNOG" id="ENOG502QPWU">
    <property type="taxonomic scope" value="Eukaryota"/>
</dbReference>
<dbReference type="EMBL" id="ADMH02001516">
    <property type="protein sequence ID" value="ETN62226.1"/>
    <property type="molecule type" value="Genomic_DNA"/>
</dbReference>
<dbReference type="InterPro" id="IPR029429">
    <property type="entry name" value="BBS2_Mid"/>
</dbReference>
<dbReference type="HOGENOM" id="CLU_023359_0_0_1"/>